<keyword evidence="2" id="KW-1185">Reference proteome</keyword>
<sequence>MVLLPNITIKKPKEESSNRETACPQSHWVLNPMSSHLAPSVHGCEFVIKGAINFTTTNLVLKKICSQQVVRASDKLFSSLIKRFAWYRNGHSLCILCVAGSLPRTNIMKDTVYPYTRMYTYILSLKAPSDHRCCYYRDVHDDDQRSEERNQYFVYAFALCMYE</sequence>
<protein>
    <submittedName>
        <fullName evidence="1">Uncharacterized protein</fullName>
    </submittedName>
</protein>
<name>A0A1A9ZAL7_GLOPL</name>
<dbReference type="VEuPathDB" id="VectorBase:GPAI008781"/>
<organism evidence="1 2">
    <name type="scientific">Glossina pallidipes</name>
    <name type="common">Tsetse fly</name>
    <dbReference type="NCBI Taxonomy" id="7398"/>
    <lineage>
        <taxon>Eukaryota</taxon>
        <taxon>Metazoa</taxon>
        <taxon>Ecdysozoa</taxon>
        <taxon>Arthropoda</taxon>
        <taxon>Hexapoda</taxon>
        <taxon>Insecta</taxon>
        <taxon>Pterygota</taxon>
        <taxon>Neoptera</taxon>
        <taxon>Endopterygota</taxon>
        <taxon>Diptera</taxon>
        <taxon>Brachycera</taxon>
        <taxon>Muscomorpha</taxon>
        <taxon>Hippoboscoidea</taxon>
        <taxon>Glossinidae</taxon>
        <taxon>Glossina</taxon>
    </lineage>
</organism>
<reference evidence="2" key="1">
    <citation type="submission" date="2014-03" db="EMBL/GenBank/DDBJ databases">
        <authorList>
            <person name="Aksoy S."/>
            <person name="Warren W."/>
            <person name="Wilson R.K."/>
        </authorList>
    </citation>
    <scope>NUCLEOTIDE SEQUENCE [LARGE SCALE GENOMIC DNA]</scope>
    <source>
        <strain evidence="2">IAEA</strain>
    </source>
</reference>
<proteinExistence type="predicted"/>
<evidence type="ECO:0000313" key="1">
    <source>
        <dbReference type="EnsemblMetazoa" id="GPAI008781-PA"/>
    </source>
</evidence>
<accession>A0A1A9ZAL7</accession>
<dbReference type="EnsemblMetazoa" id="GPAI008781-RA">
    <property type="protein sequence ID" value="GPAI008781-PA"/>
    <property type="gene ID" value="GPAI008781"/>
</dbReference>
<dbReference type="AlphaFoldDB" id="A0A1A9ZAL7"/>
<reference evidence="1" key="2">
    <citation type="submission" date="2020-05" db="UniProtKB">
        <authorList>
            <consortium name="EnsemblMetazoa"/>
        </authorList>
    </citation>
    <scope>IDENTIFICATION</scope>
    <source>
        <strain evidence="1">IAEA</strain>
    </source>
</reference>
<dbReference type="Proteomes" id="UP000092445">
    <property type="component" value="Unassembled WGS sequence"/>
</dbReference>
<evidence type="ECO:0000313" key="2">
    <source>
        <dbReference type="Proteomes" id="UP000092445"/>
    </source>
</evidence>